<protein>
    <submittedName>
        <fullName evidence="2">Uncharacterized protein</fullName>
    </submittedName>
</protein>
<evidence type="ECO:0000313" key="2">
    <source>
        <dbReference type="EMBL" id="GAA5528832.1"/>
    </source>
</evidence>
<name>A0ABP9X056_9CHLR</name>
<gene>
    <name evidence="2" type="ORF">Hgul01_02634</name>
</gene>
<organism evidence="2 3">
    <name type="scientific">Herpetosiphon gulosus</name>
    <dbReference type="NCBI Taxonomy" id="1973496"/>
    <lineage>
        <taxon>Bacteria</taxon>
        <taxon>Bacillati</taxon>
        <taxon>Chloroflexota</taxon>
        <taxon>Chloroflexia</taxon>
        <taxon>Herpetosiphonales</taxon>
        <taxon>Herpetosiphonaceae</taxon>
        <taxon>Herpetosiphon</taxon>
    </lineage>
</organism>
<proteinExistence type="predicted"/>
<dbReference type="Proteomes" id="UP001428290">
    <property type="component" value="Unassembled WGS sequence"/>
</dbReference>
<feature type="signal peptide" evidence="1">
    <location>
        <begin position="1"/>
        <end position="19"/>
    </location>
</feature>
<evidence type="ECO:0000313" key="3">
    <source>
        <dbReference type="Proteomes" id="UP001428290"/>
    </source>
</evidence>
<comment type="caution">
    <text evidence="2">The sequence shown here is derived from an EMBL/GenBank/DDBJ whole genome shotgun (WGS) entry which is preliminary data.</text>
</comment>
<keyword evidence="1" id="KW-0732">Signal</keyword>
<feature type="chain" id="PRO_5045121564" evidence="1">
    <location>
        <begin position="20"/>
        <end position="217"/>
    </location>
</feature>
<sequence>MRFCCLLSWIIVLLVGCQAKQDPLADPEQETSMLAIDQATVVTLREGTDLHIEGLNLGILQILYAAEQPQQPIGVRIRFLTKPAIFNYHTKLMLDQTITVANYQVQLLSIEQSSIQVAIRLTAEQAPSLPIKALGQEQLLIAPANSSVGDGYLTITIGDYDSVTAQVELSFWVGSSVPELKQTATLGQVIEYQGYRVRVLWLPNAAYPMVALGLQAE</sequence>
<accession>A0ABP9X056</accession>
<keyword evidence="3" id="KW-1185">Reference proteome</keyword>
<dbReference type="EMBL" id="BAABRU010000008">
    <property type="protein sequence ID" value="GAA5528832.1"/>
    <property type="molecule type" value="Genomic_DNA"/>
</dbReference>
<reference evidence="2 3" key="1">
    <citation type="submission" date="2024-02" db="EMBL/GenBank/DDBJ databases">
        <title>Herpetosiphon gulosus NBRC 112829.</title>
        <authorList>
            <person name="Ichikawa N."/>
            <person name="Katano-Makiyama Y."/>
            <person name="Hidaka K."/>
        </authorList>
    </citation>
    <scope>NUCLEOTIDE SEQUENCE [LARGE SCALE GENOMIC DNA]</scope>
    <source>
        <strain evidence="2 3">NBRC 112829</strain>
    </source>
</reference>
<dbReference type="PROSITE" id="PS51257">
    <property type="entry name" value="PROKAR_LIPOPROTEIN"/>
    <property type="match status" value="1"/>
</dbReference>
<evidence type="ECO:0000256" key="1">
    <source>
        <dbReference type="SAM" id="SignalP"/>
    </source>
</evidence>